<evidence type="ECO:0000256" key="3">
    <source>
        <dbReference type="ARBA" id="ARBA00023004"/>
    </source>
</evidence>
<dbReference type="GO" id="GO:0020037">
    <property type="term" value="F:heme binding"/>
    <property type="evidence" value="ECO:0007669"/>
    <property type="project" value="InterPro"/>
</dbReference>
<dbReference type="InterPro" id="IPR036909">
    <property type="entry name" value="Cyt_c-like_dom_sf"/>
</dbReference>
<dbReference type="InterPro" id="IPR009056">
    <property type="entry name" value="Cyt_c-like_dom"/>
</dbReference>
<protein>
    <recommendedName>
        <fullName evidence="7">Cytochrome c domain-containing protein</fullName>
    </recommendedName>
</protein>
<evidence type="ECO:0000256" key="1">
    <source>
        <dbReference type="ARBA" id="ARBA00022617"/>
    </source>
</evidence>
<dbReference type="GO" id="GO:0046872">
    <property type="term" value="F:metal ion binding"/>
    <property type="evidence" value="ECO:0007669"/>
    <property type="project" value="UniProtKB-KW"/>
</dbReference>
<dbReference type="Proteomes" id="UP000316213">
    <property type="component" value="Unassembled WGS sequence"/>
</dbReference>
<feature type="region of interest" description="Disordered" evidence="5">
    <location>
        <begin position="483"/>
        <end position="508"/>
    </location>
</feature>
<keyword evidence="1 4" id="KW-0349">Heme</keyword>
<keyword evidence="3 4" id="KW-0408">Iron</keyword>
<organism evidence="8 9">
    <name type="scientific">Neorhodopirellula pilleata</name>
    <dbReference type="NCBI Taxonomy" id="2714738"/>
    <lineage>
        <taxon>Bacteria</taxon>
        <taxon>Pseudomonadati</taxon>
        <taxon>Planctomycetota</taxon>
        <taxon>Planctomycetia</taxon>
        <taxon>Pirellulales</taxon>
        <taxon>Pirellulaceae</taxon>
        <taxon>Neorhodopirellula</taxon>
    </lineage>
</organism>
<evidence type="ECO:0000256" key="6">
    <source>
        <dbReference type="SAM" id="SignalP"/>
    </source>
</evidence>
<feature type="domain" description="Cytochrome c" evidence="7">
    <location>
        <begin position="391"/>
        <end position="588"/>
    </location>
</feature>
<dbReference type="PANTHER" id="PTHR30600">
    <property type="entry name" value="CYTOCHROME C PEROXIDASE-RELATED"/>
    <property type="match status" value="1"/>
</dbReference>
<proteinExistence type="predicted"/>
<keyword evidence="2 4" id="KW-0479">Metal-binding</keyword>
<evidence type="ECO:0000313" key="8">
    <source>
        <dbReference type="EMBL" id="TWU01537.1"/>
    </source>
</evidence>
<evidence type="ECO:0000259" key="7">
    <source>
        <dbReference type="PROSITE" id="PS51007"/>
    </source>
</evidence>
<dbReference type="RefSeq" id="WP_146576821.1">
    <property type="nucleotide sequence ID" value="NZ_SJPM01000002.1"/>
</dbReference>
<evidence type="ECO:0000313" key="9">
    <source>
        <dbReference type="Proteomes" id="UP000316213"/>
    </source>
</evidence>
<dbReference type="Pfam" id="PF06537">
    <property type="entry name" value="DHOR"/>
    <property type="match status" value="1"/>
</dbReference>
<keyword evidence="6" id="KW-0732">Signal</keyword>
<name>A0A5C6APT2_9BACT</name>
<dbReference type="GO" id="GO:0009055">
    <property type="term" value="F:electron transfer activity"/>
    <property type="evidence" value="ECO:0007669"/>
    <property type="project" value="InterPro"/>
</dbReference>
<accession>A0A5C6APT2</accession>
<evidence type="ECO:0000256" key="4">
    <source>
        <dbReference type="PROSITE-ProRule" id="PRU00433"/>
    </source>
</evidence>
<dbReference type="SUPFAM" id="SSF46626">
    <property type="entry name" value="Cytochrome c"/>
    <property type="match status" value="1"/>
</dbReference>
<feature type="chain" id="PRO_5022685213" description="Cytochrome c domain-containing protein" evidence="6">
    <location>
        <begin position="27"/>
        <end position="598"/>
    </location>
</feature>
<dbReference type="OrthoDB" id="9805202at2"/>
<dbReference type="Gene3D" id="1.10.760.10">
    <property type="entry name" value="Cytochrome c-like domain"/>
    <property type="match status" value="1"/>
</dbReference>
<dbReference type="PANTHER" id="PTHR30600:SF4">
    <property type="entry name" value="CYTOCHROME C DOMAIN-CONTAINING PROTEIN"/>
    <property type="match status" value="1"/>
</dbReference>
<keyword evidence="9" id="KW-1185">Reference proteome</keyword>
<dbReference type="InterPro" id="IPR010538">
    <property type="entry name" value="DHOR"/>
</dbReference>
<sequence precursor="true">MRFTKYGRRGVAAILTIFAFALSATAQTESFSPPDSNDPEDKSPVAKELLVATRTGAELFEHRWQPTEPSKIGQLVSGSIRTIQGDVSANALSSDARINPTPPRQPTRMELTAARLASIEARRMALQPGASGNSLIPMIQDRVGDGLGPLHNATSCADCHRNGGGSGVEHNVTLITIDPRSLALEEINKEHGQQLLDLFPSLLNERGTLSIETVVHDHSTREGYDEIRNRLSSYVPGGIDRNWFEPNNRTSEAIASQPVVAGRHGDIDFYLSQRNAPPLFGLGLIDRISPNRLATLAEKQAEESGGEISGRVVMKFGWRGQVGSVSAFVSQACAGELGLTQVTTPQPGDPVNLTYQPPGIDMSSQDVMRLTAHVASISSPIETTPAGHTSQQVFQGESTFNSIGCASCHVPDVYPALDVFSDLLLHDMGEALQAPSPAPVGSLLSVAMSRPQPYPVQGPISGTTPAYYSGSSSQTLPQAEAIKAPEQPQFPRGPRPTSVKSKAGYSHSVADNNGRSHFATWDELQREWRTPPLWGIADTAPYLHDGRASTLDEAIRWHGGEAKSSRDRFVALSEPDKKNLLAFLLSLRAPEEADSSNE</sequence>
<gene>
    <name evidence="8" type="ORF">Pla100_12720</name>
</gene>
<evidence type="ECO:0000256" key="5">
    <source>
        <dbReference type="SAM" id="MobiDB-lite"/>
    </source>
</evidence>
<evidence type="ECO:0000256" key="2">
    <source>
        <dbReference type="ARBA" id="ARBA00022723"/>
    </source>
</evidence>
<feature type="signal peptide" evidence="6">
    <location>
        <begin position="1"/>
        <end position="26"/>
    </location>
</feature>
<dbReference type="AlphaFoldDB" id="A0A5C6APT2"/>
<dbReference type="EMBL" id="SJPM01000002">
    <property type="protein sequence ID" value="TWU01537.1"/>
    <property type="molecule type" value="Genomic_DNA"/>
</dbReference>
<reference evidence="8 9" key="1">
    <citation type="submission" date="2019-02" db="EMBL/GenBank/DDBJ databases">
        <title>Deep-cultivation of Planctomycetes and their phenomic and genomic characterization uncovers novel biology.</title>
        <authorList>
            <person name="Wiegand S."/>
            <person name="Jogler M."/>
            <person name="Boedeker C."/>
            <person name="Pinto D."/>
            <person name="Vollmers J."/>
            <person name="Rivas-Marin E."/>
            <person name="Kohn T."/>
            <person name="Peeters S.H."/>
            <person name="Heuer A."/>
            <person name="Rast P."/>
            <person name="Oberbeckmann S."/>
            <person name="Bunk B."/>
            <person name="Jeske O."/>
            <person name="Meyerdierks A."/>
            <person name="Storesund J.E."/>
            <person name="Kallscheuer N."/>
            <person name="Luecker S."/>
            <person name="Lage O.M."/>
            <person name="Pohl T."/>
            <person name="Merkel B.J."/>
            <person name="Hornburger P."/>
            <person name="Mueller R.-W."/>
            <person name="Bruemmer F."/>
            <person name="Labrenz M."/>
            <person name="Spormann A.M."/>
            <person name="Op Den Camp H."/>
            <person name="Overmann J."/>
            <person name="Amann R."/>
            <person name="Jetten M.S.M."/>
            <person name="Mascher T."/>
            <person name="Medema M.H."/>
            <person name="Devos D.P."/>
            <person name="Kaster A.-K."/>
            <person name="Ovreas L."/>
            <person name="Rohde M."/>
            <person name="Galperin M.Y."/>
            <person name="Jogler C."/>
        </authorList>
    </citation>
    <scope>NUCLEOTIDE SEQUENCE [LARGE SCALE GENOMIC DNA]</scope>
    <source>
        <strain evidence="8 9">Pla100</strain>
    </source>
</reference>
<dbReference type="PROSITE" id="PS51007">
    <property type="entry name" value="CYTC"/>
    <property type="match status" value="1"/>
</dbReference>
<dbReference type="InterPro" id="IPR051395">
    <property type="entry name" value="Cytochrome_c_Peroxidase/MauG"/>
</dbReference>
<comment type="caution">
    <text evidence="8">The sequence shown here is derived from an EMBL/GenBank/DDBJ whole genome shotgun (WGS) entry which is preliminary data.</text>
</comment>
<dbReference type="GO" id="GO:0004130">
    <property type="term" value="F:cytochrome-c peroxidase activity"/>
    <property type="evidence" value="ECO:0007669"/>
    <property type="project" value="TreeGrafter"/>
</dbReference>